<comment type="similarity">
    <text evidence="2 6">Belongs to the RRF family.</text>
</comment>
<dbReference type="EMBL" id="CP001055">
    <property type="protein sequence ID" value="ACC98261.1"/>
    <property type="molecule type" value="Genomic_DNA"/>
</dbReference>
<dbReference type="NCBIfam" id="TIGR00496">
    <property type="entry name" value="frr"/>
    <property type="match status" value="1"/>
</dbReference>
<dbReference type="Gene3D" id="1.10.132.20">
    <property type="entry name" value="Ribosome-recycling factor"/>
    <property type="match status" value="1"/>
</dbReference>
<keyword evidence="4 6" id="KW-0648">Protein biosynthesis</keyword>
<dbReference type="InterPro" id="IPR002661">
    <property type="entry name" value="Ribosome_recyc_fac"/>
</dbReference>
<evidence type="ECO:0000313" key="9">
    <source>
        <dbReference type="EMBL" id="ACC98261.1"/>
    </source>
</evidence>
<comment type="subcellular location">
    <subcellularLocation>
        <location evidence="1 6">Cytoplasm</location>
    </subcellularLocation>
</comment>
<dbReference type="Proteomes" id="UP000001029">
    <property type="component" value="Chromosome"/>
</dbReference>
<name>B2KCL5_ELUMP</name>
<accession>B2KCL5</accession>
<protein>
    <recommendedName>
        <fullName evidence="6">Ribosome-recycling factor</fullName>
        <shortName evidence="6">RRF</shortName>
    </recommendedName>
    <alternativeName>
        <fullName evidence="6">Ribosome-releasing factor</fullName>
    </alternativeName>
</protein>
<feature type="coiled-coil region" evidence="7">
    <location>
        <begin position="127"/>
        <end position="161"/>
    </location>
</feature>
<evidence type="ECO:0000256" key="5">
    <source>
        <dbReference type="ARBA" id="ARBA00025050"/>
    </source>
</evidence>
<evidence type="ECO:0000256" key="7">
    <source>
        <dbReference type="SAM" id="Coils"/>
    </source>
</evidence>
<keyword evidence="3 6" id="KW-0963">Cytoplasm</keyword>
<dbReference type="InterPro" id="IPR023584">
    <property type="entry name" value="Ribosome_recyc_fac_dom"/>
</dbReference>
<evidence type="ECO:0000256" key="6">
    <source>
        <dbReference type="HAMAP-Rule" id="MF_00040"/>
    </source>
</evidence>
<dbReference type="RefSeq" id="WP_012414876.1">
    <property type="nucleotide sequence ID" value="NC_010644.1"/>
</dbReference>
<dbReference type="Gene3D" id="3.30.1360.40">
    <property type="match status" value="1"/>
</dbReference>
<dbReference type="FunFam" id="1.10.132.20:FF:000001">
    <property type="entry name" value="Ribosome-recycling factor"/>
    <property type="match status" value="1"/>
</dbReference>
<dbReference type="KEGG" id="emi:Emin_0706"/>
<evidence type="ECO:0000256" key="2">
    <source>
        <dbReference type="ARBA" id="ARBA00005912"/>
    </source>
</evidence>
<evidence type="ECO:0000313" key="10">
    <source>
        <dbReference type="Proteomes" id="UP000001029"/>
    </source>
</evidence>
<dbReference type="STRING" id="445932.Emin_0706"/>
<dbReference type="Pfam" id="PF01765">
    <property type="entry name" value="RRF"/>
    <property type="match status" value="1"/>
</dbReference>
<evidence type="ECO:0000259" key="8">
    <source>
        <dbReference type="Pfam" id="PF01765"/>
    </source>
</evidence>
<dbReference type="CDD" id="cd00520">
    <property type="entry name" value="RRF"/>
    <property type="match status" value="1"/>
</dbReference>
<dbReference type="PANTHER" id="PTHR20982:SF3">
    <property type="entry name" value="MITOCHONDRIAL RIBOSOME RECYCLING FACTOR PSEUDO 1"/>
    <property type="match status" value="1"/>
</dbReference>
<proteinExistence type="inferred from homology"/>
<dbReference type="InterPro" id="IPR036191">
    <property type="entry name" value="RRF_sf"/>
</dbReference>
<evidence type="ECO:0000256" key="3">
    <source>
        <dbReference type="ARBA" id="ARBA00022490"/>
    </source>
</evidence>
<comment type="function">
    <text evidence="5 6">Responsible for the release of ribosomes from messenger RNA at the termination of protein biosynthesis. May increase the efficiency of translation by recycling ribosomes from one round of translation to another.</text>
</comment>
<evidence type="ECO:0000256" key="4">
    <source>
        <dbReference type="ARBA" id="ARBA00022917"/>
    </source>
</evidence>
<keyword evidence="7" id="KW-0175">Coiled coil</keyword>
<dbReference type="GO" id="GO:0043023">
    <property type="term" value="F:ribosomal large subunit binding"/>
    <property type="evidence" value="ECO:0007669"/>
    <property type="project" value="TreeGrafter"/>
</dbReference>
<dbReference type="FunFam" id="3.30.1360.40:FF:000001">
    <property type="entry name" value="Ribosome-recycling factor"/>
    <property type="match status" value="1"/>
</dbReference>
<dbReference type="HOGENOM" id="CLU_073981_2_0_0"/>
<evidence type="ECO:0000256" key="1">
    <source>
        <dbReference type="ARBA" id="ARBA00004496"/>
    </source>
</evidence>
<dbReference type="GO" id="GO:0005737">
    <property type="term" value="C:cytoplasm"/>
    <property type="evidence" value="ECO:0007669"/>
    <property type="project" value="UniProtKB-SubCell"/>
</dbReference>
<organism evidence="9 10">
    <name type="scientific">Elusimicrobium minutum (strain Pei191)</name>
    <dbReference type="NCBI Taxonomy" id="445932"/>
    <lineage>
        <taxon>Bacteria</taxon>
        <taxon>Pseudomonadati</taxon>
        <taxon>Elusimicrobiota</taxon>
        <taxon>Elusimicrobia</taxon>
        <taxon>Elusimicrobiales</taxon>
        <taxon>Elusimicrobiaceae</taxon>
        <taxon>Elusimicrobium</taxon>
    </lineage>
</organism>
<dbReference type="SUPFAM" id="SSF55194">
    <property type="entry name" value="Ribosome recycling factor, RRF"/>
    <property type="match status" value="1"/>
</dbReference>
<sequence>MEGISQLISKSKTGMNDHVERLKRDLGTIRTGRASTQLIENIRVDYYGTPTPLKQMAMINVTDARTLEISPWDISALNEIDKTLQKADLGASPVNDGKIIRIVLPNMTEDRRKMLVKNVSKMSEDFKVAVRNERRDVLEKLKKAQKAGEITEDDLKRYEGDIQKATDSTVALIDKTISDKEKEIMTI</sequence>
<keyword evidence="10" id="KW-1185">Reference proteome</keyword>
<dbReference type="HAMAP" id="MF_00040">
    <property type="entry name" value="RRF"/>
    <property type="match status" value="1"/>
</dbReference>
<dbReference type="PANTHER" id="PTHR20982">
    <property type="entry name" value="RIBOSOME RECYCLING FACTOR"/>
    <property type="match status" value="1"/>
</dbReference>
<gene>
    <name evidence="6" type="primary">frr</name>
    <name evidence="9" type="ordered locus">Emin_0706</name>
</gene>
<dbReference type="AlphaFoldDB" id="B2KCL5"/>
<feature type="domain" description="Ribosome recycling factor" evidence="8">
    <location>
        <begin position="22"/>
        <end position="185"/>
    </location>
</feature>
<dbReference type="OrthoDB" id="9804006at2"/>
<reference evidence="9 10" key="1">
    <citation type="journal article" date="2009" name="Appl. Environ. Microbiol.">
        <title>Genomic analysis of 'Elusimicrobium minutum,' the first cultivated representative of the phylum 'Elusimicrobia' (formerly termite group 1).</title>
        <authorList>
            <person name="Herlemann D.P.R."/>
            <person name="Geissinger O."/>
            <person name="Ikeda-Ohtsubo W."/>
            <person name="Kunin V."/>
            <person name="Sun H."/>
            <person name="Lapidus A."/>
            <person name="Hugenholtz P."/>
            <person name="Brune A."/>
        </authorList>
    </citation>
    <scope>NUCLEOTIDE SEQUENCE [LARGE SCALE GENOMIC DNA]</scope>
    <source>
        <strain evidence="9 10">Pei191</strain>
    </source>
</reference>
<dbReference type="GO" id="GO:0006415">
    <property type="term" value="P:translational termination"/>
    <property type="evidence" value="ECO:0007669"/>
    <property type="project" value="UniProtKB-UniRule"/>
</dbReference>